<protein>
    <submittedName>
        <fullName evidence="2">Uncharacterized protein</fullName>
    </submittedName>
</protein>
<feature type="compositionally biased region" description="Basic and acidic residues" evidence="1">
    <location>
        <begin position="1"/>
        <end position="33"/>
    </location>
</feature>
<feature type="compositionally biased region" description="Basic and acidic residues" evidence="1">
    <location>
        <begin position="57"/>
        <end position="80"/>
    </location>
</feature>
<organism evidence="2 3">
    <name type="scientific">Gymnopilus dilepis</name>
    <dbReference type="NCBI Taxonomy" id="231916"/>
    <lineage>
        <taxon>Eukaryota</taxon>
        <taxon>Fungi</taxon>
        <taxon>Dikarya</taxon>
        <taxon>Basidiomycota</taxon>
        <taxon>Agaricomycotina</taxon>
        <taxon>Agaricomycetes</taxon>
        <taxon>Agaricomycetidae</taxon>
        <taxon>Agaricales</taxon>
        <taxon>Agaricineae</taxon>
        <taxon>Hymenogastraceae</taxon>
        <taxon>Gymnopilus</taxon>
    </lineage>
</organism>
<evidence type="ECO:0000313" key="2">
    <source>
        <dbReference type="EMBL" id="PPR00937.1"/>
    </source>
</evidence>
<evidence type="ECO:0000313" key="3">
    <source>
        <dbReference type="Proteomes" id="UP000284706"/>
    </source>
</evidence>
<feature type="compositionally biased region" description="Acidic residues" evidence="1">
    <location>
        <begin position="46"/>
        <end position="56"/>
    </location>
</feature>
<proteinExistence type="predicted"/>
<gene>
    <name evidence="2" type="ORF">CVT26_015542</name>
</gene>
<name>A0A409YD37_9AGAR</name>
<dbReference type="AlphaFoldDB" id="A0A409YD37"/>
<feature type="region of interest" description="Disordered" evidence="1">
    <location>
        <begin position="1"/>
        <end position="91"/>
    </location>
</feature>
<sequence>MIVWRWKDSEESTNRMEKETEECREGVWRKSTEPEITAVPRRISGEAEDLEEDGDEDAAKRVRGDRGRRREEGGEKEKQVGTHRNVGAEPGTVWSEGVDQAASMTRRVRRLPLPPIATTLFHNASSFVGYAERSNPTSVMRRTIHASSTLDVSLIPLVSGLSPQIPSLPYVNFKIQTWWDIEEGYSSLEARWSHMHPSRLT</sequence>
<dbReference type="Proteomes" id="UP000284706">
    <property type="component" value="Unassembled WGS sequence"/>
</dbReference>
<dbReference type="EMBL" id="NHYE01000977">
    <property type="protein sequence ID" value="PPR00937.1"/>
    <property type="molecule type" value="Genomic_DNA"/>
</dbReference>
<dbReference type="InParanoid" id="A0A409YD37"/>
<accession>A0A409YD37</accession>
<evidence type="ECO:0000256" key="1">
    <source>
        <dbReference type="SAM" id="MobiDB-lite"/>
    </source>
</evidence>
<keyword evidence="3" id="KW-1185">Reference proteome</keyword>
<reference evidence="2 3" key="1">
    <citation type="journal article" date="2018" name="Evol. Lett.">
        <title>Horizontal gene cluster transfer increased hallucinogenic mushroom diversity.</title>
        <authorList>
            <person name="Reynolds H.T."/>
            <person name="Vijayakumar V."/>
            <person name="Gluck-Thaler E."/>
            <person name="Korotkin H.B."/>
            <person name="Matheny P.B."/>
            <person name="Slot J.C."/>
        </authorList>
    </citation>
    <scope>NUCLEOTIDE SEQUENCE [LARGE SCALE GENOMIC DNA]</scope>
    <source>
        <strain evidence="2 3">SRW20</strain>
    </source>
</reference>
<comment type="caution">
    <text evidence="2">The sequence shown here is derived from an EMBL/GenBank/DDBJ whole genome shotgun (WGS) entry which is preliminary data.</text>
</comment>